<evidence type="ECO:0000256" key="1">
    <source>
        <dbReference type="ARBA" id="ARBA00022729"/>
    </source>
</evidence>
<dbReference type="AlphaFoldDB" id="A0AAN9GHB2"/>
<dbReference type="GO" id="GO:0005319">
    <property type="term" value="F:lipid transporter activity"/>
    <property type="evidence" value="ECO:0007669"/>
    <property type="project" value="TreeGrafter"/>
</dbReference>
<evidence type="ECO:0008006" key="5">
    <source>
        <dbReference type="Google" id="ProtNLM"/>
    </source>
</evidence>
<dbReference type="Gene3D" id="2.70.220.10">
    <property type="entry name" value="Ganglioside GM2 activator"/>
    <property type="match status" value="1"/>
</dbReference>
<protein>
    <recommendedName>
        <fullName evidence="5">MD-2-related lipid-recognition domain-containing protein</fullName>
    </recommendedName>
</protein>
<reference evidence="3 4" key="1">
    <citation type="submission" date="2024-02" db="EMBL/GenBank/DDBJ databases">
        <title>Chromosome-scale genome assembly of the rough periwinkle Littorina saxatilis.</title>
        <authorList>
            <person name="De Jode A."/>
            <person name="Faria R."/>
            <person name="Formenti G."/>
            <person name="Sims Y."/>
            <person name="Smith T.P."/>
            <person name="Tracey A."/>
            <person name="Wood J.M.D."/>
            <person name="Zagrodzka Z.B."/>
            <person name="Johannesson K."/>
            <person name="Butlin R.K."/>
            <person name="Leder E.H."/>
        </authorList>
    </citation>
    <scope>NUCLEOTIDE SEQUENCE [LARGE SCALE GENOMIC DNA]</scope>
    <source>
        <strain evidence="3">Snail1</strain>
        <tissue evidence="3">Muscle</tissue>
    </source>
</reference>
<dbReference type="EMBL" id="JBAMIC010000004">
    <property type="protein sequence ID" value="KAK7108452.1"/>
    <property type="molecule type" value="Genomic_DNA"/>
</dbReference>
<gene>
    <name evidence="3" type="ORF">V1264_016190</name>
</gene>
<keyword evidence="1 2" id="KW-0732">Signal</keyword>
<dbReference type="InterPro" id="IPR036846">
    <property type="entry name" value="GM2-AP_sf"/>
</dbReference>
<evidence type="ECO:0000313" key="4">
    <source>
        <dbReference type="Proteomes" id="UP001374579"/>
    </source>
</evidence>
<dbReference type="GO" id="GO:0008047">
    <property type="term" value="F:enzyme activator activity"/>
    <property type="evidence" value="ECO:0007669"/>
    <property type="project" value="InterPro"/>
</dbReference>
<evidence type="ECO:0000313" key="3">
    <source>
        <dbReference type="EMBL" id="KAK7108452.1"/>
    </source>
</evidence>
<comment type="caution">
    <text evidence="3">The sequence shown here is derived from an EMBL/GenBank/DDBJ whole genome shotgun (WGS) entry which is preliminary data.</text>
</comment>
<proteinExistence type="predicted"/>
<keyword evidence="4" id="KW-1185">Reference proteome</keyword>
<dbReference type="PANTHER" id="PTHR17357:SF0">
    <property type="entry name" value="GANGLIOSIDE GM2 ACTIVATOR"/>
    <property type="match status" value="1"/>
</dbReference>
<feature type="signal peptide" evidence="2">
    <location>
        <begin position="1"/>
        <end position="15"/>
    </location>
</feature>
<name>A0AAN9GHB2_9CAEN</name>
<dbReference type="GO" id="GO:0009898">
    <property type="term" value="C:cytoplasmic side of plasma membrane"/>
    <property type="evidence" value="ECO:0007669"/>
    <property type="project" value="TreeGrafter"/>
</dbReference>
<dbReference type="GO" id="GO:0006689">
    <property type="term" value="P:ganglioside catabolic process"/>
    <property type="evidence" value="ECO:0007669"/>
    <property type="project" value="InterPro"/>
</dbReference>
<sequence length="194" mass="21593">MFLLAVLSVVACAFAADPSDKSLFHDTHSLLWRDCGGSDAWIKMSDFNMTPKPLRLPGHAALTVHGINNGPGISQNAVLDVNIQKRLLNKWTQIPCTGDLGTCRYNDTCHFIQVLFPQGKCPQEFTDNGLPCTCPFTIGHGKSITLNDDAVEMGAVKPIYTWLTTGEFYIKLQMYETGKTAERMCLEFYINLQK</sequence>
<feature type="chain" id="PRO_5042893138" description="MD-2-related lipid-recognition domain-containing protein" evidence="2">
    <location>
        <begin position="16"/>
        <end position="194"/>
    </location>
</feature>
<dbReference type="SUPFAM" id="SSF63707">
    <property type="entry name" value="Ganglioside M2 (gm2) activator"/>
    <property type="match status" value="1"/>
</dbReference>
<dbReference type="InterPro" id="IPR028996">
    <property type="entry name" value="GM2-AP"/>
</dbReference>
<evidence type="ECO:0000256" key="2">
    <source>
        <dbReference type="SAM" id="SignalP"/>
    </source>
</evidence>
<dbReference type="Proteomes" id="UP001374579">
    <property type="component" value="Unassembled WGS sequence"/>
</dbReference>
<dbReference type="PANTHER" id="PTHR17357">
    <property type="entry name" value="GM2 GANGLIOSIDE ACTIVATOR PROTEIN"/>
    <property type="match status" value="1"/>
</dbReference>
<accession>A0AAN9GHB2</accession>
<organism evidence="3 4">
    <name type="scientific">Littorina saxatilis</name>
    <dbReference type="NCBI Taxonomy" id="31220"/>
    <lineage>
        <taxon>Eukaryota</taxon>
        <taxon>Metazoa</taxon>
        <taxon>Spiralia</taxon>
        <taxon>Lophotrochozoa</taxon>
        <taxon>Mollusca</taxon>
        <taxon>Gastropoda</taxon>
        <taxon>Caenogastropoda</taxon>
        <taxon>Littorinimorpha</taxon>
        <taxon>Littorinoidea</taxon>
        <taxon>Littorinidae</taxon>
        <taxon>Littorina</taxon>
    </lineage>
</organism>